<evidence type="ECO:0000259" key="3">
    <source>
        <dbReference type="Pfam" id="PF00724"/>
    </source>
</evidence>
<dbReference type="InterPro" id="IPR051799">
    <property type="entry name" value="NADH_flavin_oxidoreductase"/>
</dbReference>
<organism evidence="4 5">
    <name type="scientific">Desulfonema magnum</name>
    <dbReference type="NCBI Taxonomy" id="45655"/>
    <lineage>
        <taxon>Bacteria</taxon>
        <taxon>Pseudomonadati</taxon>
        <taxon>Thermodesulfobacteriota</taxon>
        <taxon>Desulfobacteria</taxon>
        <taxon>Desulfobacterales</taxon>
        <taxon>Desulfococcaceae</taxon>
        <taxon>Desulfonema</taxon>
    </lineage>
</organism>
<evidence type="ECO:0000256" key="1">
    <source>
        <dbReference type="ARBA" id="ARBA00022630"/>
    </source>
</evidence>
<dbReference type="Proteomes" id="UP000663722">
    <property type="component" value="Chromosome"/>
</dbReference>
<dbReference type="GO" id="GO:0016491">
    <property type="term" value="F:oxidoreductase activity"/>
    <property type="evidence" value="ECO:0007669"/>
    <property type="project" value="UniProtKB-KW"/>
</dbReference>
<dbReference type="Pfam" id="PF00724">
    <property type="entry name" value="Oxidored_FMN"/>
    <property type="match status" value="1"/>
</dbReference>
<dbReference type="GO" id="GO:0010181">
    <property type="term" value="F:FMN binding"/>
    <property type="evidence" value="ECO:0007669"/>
    <property type="project" value="InterPro"/>
</dbReference>
<dbReference type="PANTHER" id="PTHR43656">
    <property type="entry name" value="BINDING OXIDOREDUCTASE, PUTATIVE (AFU_ORTHOLOGUE AFUA_2G08260)-RELATED"/>
    <property type="match status" value="1"/>
</dbReference>
<accession>A0A975GP46</accession>
<dbReference type="PANTHER" id="PTHR43656:SF2">
    <property type="entry name" value="BINDING OXIDOREDUCTASE, PUTATIVE (AFU_ORTHOLOGUE AFUA_2G08260)-RELATED"/>
    <property type="match status" value="1"/>
</dbReference>
<dbReference type="RefSeq" id="WP_207683316.1">
    <property type="nucleotide sequence ID" value="NZ_CP061800.1"/>
</dbReference>
<evidence type="ECO:0000256" key="2">
    <source>
        <dbReference type="ARBA" id="ARBA00023002"/>
    </source>
</evidence>
<dbReference type="InterPro" id="IPR001155">
    <property type="entry name" value="OxRdtase_FMN_N"/>
</dbReference>
<dbReference type="SUPFAM" id="SSF51395">
    <property type="entry name" value="FMN-linked oxidoreductases"/>
    <property type="match status" value="1"/>
</dbReference>
<keyword evidence="1" id="KW-0285">Flavoprotein</keyword>
<keyword evidence="5" id="KW-1185">Reference proteome</keyword>
<reference evidence="4" key="1">
    <citation type="journal article" date="2021" name="Microb. Physiol.">
        <title>Proteogenomic Insights into the Physiology of Marine, Sulfate-Reducing, Filamentous Desulfonema limicola and Desulfonema magnum.</title>
        <authorList>
            <person name="Schnaars V."/>
            <person name="Wohlbrand L."/>
            <person name="Scheve S."/>
            <person name="Hinrichs C."/>
            <person name="Reinhardt R."/>
            <person name="Rabus R."/>
        </authorList>
    </citation>
    <scope>NUCLEOTIDE SEQUENCE</scope>
    <source>
        <strain evidence="4">4be13</strain>
    </source>
</reference>
<keyword evidence="2" id="KW-0560">Oxidoreductase</keyword>
<dbReference type="CDD" id="cd02803">
    <property type="entry name" value="OYE_like_FMN_family"/>
    <property type="match status" value="1"/>
</dbReference>
<dbReference type="AlphaFoldDB" id="A0A975GP46"/>
<feature type="domain" description="NADH:flavin oxidoreductase/NADH oxidase N-terminal" evidence="3">
    <location>
        <begin position="3"/>
        <end position="336"/>
    </location>
</feature>
<proteinExistence type="predicted"/>
<dbReference type="Gene3D" id="3.20.20.70">
    <property type="entry name" value="Aldolase class I"/>
    <property type="match status" value="1"/>
</dbReference>
<protein>
    <submittedName>
        <fullName evidence="4">NADH:flavin oxidoreductase</fullName>
    </submittedName>
</protein>
<gene>
    <name evidence="4" type="ORF">dnm_046930</name>
</gene>
<sequence>MSKLFEKTTINDMTLANRFVRSATWEGMADEDGSCTSRLTDLMVELARGEVGLIITGHTYVRREGQAGIRQLGVYDDKLLPGLSKMTEAVHKSGGKIVMQLAHAGCHAAAHLTELEPLGPSVMENKKGPICREITLKEIQEIVNAFGEGAVRAQKAGFDGVQIHGAHGYFLSQFLSPFYNRREDEYGGSIENRARIVLEVFRSIRAAVGDHFPILIKINSEDFVEGGQTQEDMLQAVAMLEKEGIDAIELSGGSQRSKPALSPVRVGKLDSEEKEAYYREAARRYKKKTGVPLMLVGGIRSYDVAEKLTDEGIADYISLCRPLIREPHLIRRWKAGDTRKSPCLSDNLCFKPTMKGQGLYCVTEERENSASA</sequence>
<evidence type="ECO:0000313" key="5">
    <source>
        <dbReference type="Proteomes" id="UP000663722"/>
    </source>
</evidence>
<dbReference type="KEGG" id="dmm:dnm_046930"/>
<name>A0A975GP46_9BACT</name>
<dbReference type="EMBL" id="CP061800">
    <property type="protein sequence ID" value="QTA88646.1"/>
    <property type="molecule type" value="Genomic_DNA"/>
</dbReference>
<evidence type="ECO:0000313" key="4">
    <source>
        <dbReference type="EMBL" id="QTA88646.1"/>
    </source>
</evidence>
<dbReference type="InterPro" id="IPR013785">
    <property type="entry name" value="Aldolase_TIM"/>
</dbReference>